<comment type="caution">
    <text evidence="7">The sequence shown here is derived from an EMBL/GenBank/DDBJ whole genome shotgun (WGS) entry which is preliminary data.</text>
</comment>
<dbReference type="Pfam" id="PF01479">
    <property type="entry name" value="S4"/>
    <property type="match status" value="1"/>
</dbReference>
<keyword evidence="3" id="KW-0238">DNA-binding</keyword>
<evidence type="ECO:0000256" key="5">
    <source>
        <dbReference type="SAM" id="MobiDB-lite"/>
    </source>
</evidence>
<gene>
    <name evidence="7" type="ORF">PSQ40_00970</name>
</gene>
<dbReference type="InterPro" id="IPR002942">
    <property type="entry name" value="S4_RNA-bd"/>
</dbReference>
<reference evidence="7 8" key="1">
    <citation type="submission" date="2023-02" db="EMBL/GenBank/DDBJ databases">
        <title>Bacterial whole genomic sequence of Curvibacter sp. HBC61.</title>
        <authorList>
            <person name="Le V."/>
            <person name="Ko S.-R."/>
            <person name="Ahn C.-Y."/>
            <person name="Oh H.-M."/>
        </authorList>
    </citation>
    <scope>NUCLEOTIDE SEQUENCE [LARGE SCALE GENOMIC DNA]</scope>
    <source>
        <strain evidence="7 8">HBC61</strain>
    </source>
</reference>
<evidence type="ECO:0000256" key="1">
    <source>
        <dbReference type="ARBA" id="ARBA00008396"/>
    </source>
</evidence>
<evidence type="ECO:0000256" key="4">
    <source>
        <dbReference type="PROSITE-ProRule" id="PRU00182"/>
    </source>
</evidence>
<keyword evidence="2 4" id="KW-0694">RNA-binding</keyword>
<dbReference type="InterPro" id="IPR036986">
    <property type="entry name" value="S4_RNA-bd_sf"/>
</dbReference>
<dbReference type="CDD" id="cd00165">
    <property type="entry name" value="S4"/>
    <property type="match status" value="1"/>
</dbReference>
<name>A0ABT5MTH8_9BURK</name>
<dbReference type="PROSITE" id="PS50889">
    <property type="entry name" value="S4"/>
    <property type="match status" value="1"/>
</dbReference>
<comment type="similarity">
    <text evidence="1">Belongs to the HSP15 family.</text>
</comment>
<dbReference type="SUPFAM" id="SSF55174">
    <property type="entry name" value="Alpha-L RNA-binding motif"/>
    <property type="match status" value="1"/>
</dbReference>
<feature type="compositionally biased region" description="Basic and acidic residues" evidence="5">
    <location>
        <begin position="121"/>
        <end position="131"/>
    </location>
</feature>
<dbReference type="RefSeq" id="WP_273948023.1">
    <property type="nucleotide sequence ID" value="NZ_JAQSIP010000001.1"/>
</dbReference>
<keyword evidence="8" id="KW-1185">Reference proteome</keyword>
<evidence type="ECO:0000256" key="3">
    <source>
        <dbReference type="ARBA" id="ARBA00023125"/>
    </source>
</evidence>
<dbReference type="PIRSF" id="PIRSF016821">
    <property type="entry name" value="HSP15"/>
    <property type="match status" value="1"/>
</dbReference>
<organism evidence="7 8">
    <name type="scientific">Curvibacter cyanobacteriorum</name>
    <dbReference type="NCBI Taxonomy" id="3026422"/>
    <lineage>
        <taxon>Bacteria</taxon>
        <taxon>Pseudomonadati</taxon>
        <taxon>Pseudomonadota</taxon>
        <taxon>Betaproteobacteria</taxon>
        <taxon>Burkholderiales</taxon>
        <taxon>Comamonadaceae</taxon>
        <taxon>Curvibacter</taxon>
    </lineage>
</organism>
<evidence type="ECO:0000256" key="2">
    <source>
        <dbReference type="ARBA" id="ARBA00022884"/>
    </source>
</evidence>
<feature type="region of interest" description="Disordered" evidence="5">
    <location>
        <begin position="94"/>
        <end position="138"/>
    </location>
</feature>
<dbReference type="Gene3D" id="3.10.290.10">
    <property type="entry name" value="RNA-binding S4 domain"/>
    <property type="match status" value="1"/>
</dbReference>
<dbReference type="EMBL" id="JAQSIP010000001">
    <property type="protein sequence ID" value="MDD0837133.1"/>
    <property type="molecule type" value="Genomic_DNA"/>
</dbReference>
<proteinExistence type="inferred from homology"/>
<dbReference type="Proteomes" id="UP001528673">
    <property type="component" value="Unassembled WGS sequence"/>
</dbReference>
<evidence type="ECO:0000313" key="7">
    <source>
        <dbReference type="EMBL" id="MDD0837133.1"/>
    </source>
</evidence>
<protein>
    <submittedName>
        <fullName evidence="7">RNA-binding S4 domain-containing protein</fullName>
    </submittedName>
</protein>
<evidence type="ECO:0000259" key="6">
    <source>
        <dbReference type="SMART" id="SM00363"/>
    </source>
</evidence>
<sequence>MSELASLRLDKWLWSARFYKTRSLAVEEISKGRVSVNGAAVKPAREVRPGDQVQLRQGPVERTVQVLGLSAQRGPAPAAQKLYEETAASVAAREQAAEQRRLAPEPALSLSEGRPTKRDRRHIERNRDWNERWSASID</sequence>
<dbReference type="InterPro" id="IPR025708">
    <property type="entry name" value="HSP15"/>
</dbReference>
<dbReference type="SMART" id="SM00363">
    <property type="entry name" value="S4"/>
    <property type="match status" value="1"/>
</dbReference>
<evidence type="ECO:0000313" key="8">
    <source>
        <dbReference type="Proteomes" id="UP001528673"/>
    </source>
</evidence>
<feature type="domain" description="RNA-binding S4" evidence="6">
    <location>
        <begin position="7"/>
        <end position="68"/>
    </location>
</feature>
<accession>A0ABT5MTH8</accession>